<organism evidence="1">
    <name type="scientific">Podoviridae sp. ctG4L18</name>
    <dbReference type="NCBI Taxonomy" id="2825234"/>
    <lineage>
        <taxon>Viruses</taxon>
        <taxon>Duplodnaviria</taxon>
        <taxon>Heunggongvirae</taxon>
        <taxon>Uroviricota</taxon>
        <taxon>Caudoviricetes</taxon>
    </lineage>
</organism>
<sequence length="167" mass="18764">MNVVGNNDLCGTNVTDLGTGDDLGKSNSFYFHVFYCYDIDESVFVPIVNNKYIPSLYYFDSKNYRFIMINSEITTINCNQWFNLKDGSDTINIYTGYTIGTNKKYVNSFTPIYTMVYNMLNTSKKCIAACHEMPFTVITNSSISTGQEQYSRSLGPNGAALIGSHCN</sequence>
<accession>A0A8S5UPK8</accession>
<evidence type="ECO:0000313" key="1">
    <source>
        <dbReference type="EMBL" id="DAF96371.1"/>
    </source>
</evidence>
<reference evidence="1" key="1">
    <citation type="journal article" date="2021" name="Proc. Natl. Acad. Sci. U.S.A.">
        <title>A Catalog of Tens of Thousands of Viruses from Human Metagenomes Reveals Hidden Associations with Chronic Diseases.</title>
        <authorList>
            <person name="Tisza M.J."/>
            <person name="Buck C.B."/>
        </authorList>
    </citation>
    <scope>NUCLEOTIDE SEQUENCE</scope>
    <source>
        <strain evidence="1">CtG4L18</strain>
    </source>
</reference>
<name>A0A8S5UPK8_9CAUD</name>
<proteinExistence type="predicted"/>
<protein>
    <submittedName>
        <fullName evidence="1">Uncharacterized protein</fullName>
    </submittedName>
</protein>
<dbReference type="EMBL" id="BK016114">
    <property type="protein sequence ID" value="DAF96371.1"/>
    <property type="molecule type" value="Genomic_DNA"/>
</dbReference>